<dbReference type="Gene3D" id="2.130.10.10">
    <property type="entry name" value="YVTN repeat-like/Quinoprotein amine dehydrogenase"/>
    <property type="match status" value="2"/>
</dbReference>
<comment type="caution">
    <text evidence="2">The sequence shown here is derived from an EMBL/GenBank/DDBJ whole genome shotgun (WGS) entry which is preliminary data.</text>
</comment>
<dbReference type="InterPro" id="IPR051200">
    <property type="entry name" value="Host-pathogen_enzymatic-act"/>
</dbReference>
<evidence type="ECO:0000256" key="1">
    <source>
        <dbReference type="SAM" id="MobiDB-lite"/>
    </source>
</evidence>
<sequence length="1204" mass="130735">MSLETDLTDAEQPSQPTALMCSPAHNSEDEDIDLSAPTHLNRSYFAPPQPGLGALTPRDFINTPLADLPIYIPGLTQNVQSHDGGINKAALDVHQENGLLCNLLPYFGMAAGDFCQLFWGDLLIPVAIYNVTQDDVDNERLIALYAPRARIIDGSVNPVFIRVDPITGNAQETARFNLKVDTVLPGGRNPVASTLQNENLPKPMFEQRIIDFGVTETDAQNGVPVNLGFYPVDTTQDARTFRAARDRIRLSVGGVFADIPPITEGQAAGRDPIVVVLYYGFWQQVGSGSHLCEYEVRDEVGNHSDGWSPAQLLNVELNDGVEQPLPEAFFDEAPEDILDHDELEGQDATIVIAINRQGYNVGDVIRVTVNGRSVEGTSIVTTYDSPPLTSTTIRQITLPCPNADLRKLIGGRLQLSYVRIRPGVPDRKSYSIIVDVIGTPIEIGLPPPIIIEAIGNVLNPQLLTVNVEVPVYDGRGPFDLVTLILDGTYANGNRYYKEIDRTAGTGSIRFRLANGPDGDIAKLEGGTLRFLYRVTNADGIRLSRDETVQVGSPSATLPEPQVLEAPAPAYQFDPEVSLDDATIIVPSNAGFRPGDTVILHCEGTAPGGTQPAIPFPIQDFWVGRDLPFTLERRYITPNLNQRMRIYYEHRPASAPARLSIAVNMKVGSRLALPAPTVLEATVIGHNRASLNPQHVLPPLSPVVNIRVVVDGFPAGADIKLFITGKSGVGMPDIPAKPARPEPGTNYVTFVVSNIFVAAYLGEQCSVSYNLIEFGQSRVSDILTLEVEALPPQLLDWVSIPEASGGVIDADSANRVEIKAWPFFRPGQLVWIFLDCVVDLQLRAAGPVTLAEFNAGRTLDQIPPEYLRQLNNGGSLIVKASVSLDGTGDEATMVHFTGITYGVRKGSGQIIRHITVGNGPVQVLIRQDGTVAYVSNQRTPYSITTVNLNTYATREVNAGYAVYRMALHPNGTNLYVSHYTQYTWQNIRILNTDSFGWSQPFNAQPINPICLNPSGSRLFAGLFSPGSVIFSGFNTISYGIELNYSGNQAVTDLVTDARGTAVFSTGNTTGRFILASGLRTQNVTNSSVAQRLAHSPLTARNERLYVSVSHSNKIDIYDTGNGGMTFIKSLSGISNPRKAVFHPTRPLAYVSEYTYNSVKVIDTDTEELIDTIEGFDQPDGLAITPNGQLLLVCNSGNNTVAVVSI</sequence>
<protein>
    <recommendedName>
        <fullName evidence="4">YncE family protein</fullName>
    </recommendedName>
</protein>
<proteinExistence type="predicted"/>
<dbReference type="RefSeq" id="WP_177059573.1">
    <property type="nucleotide sequence ID" value="NZ_JACARY010000020.1"/>
</dbReference>
<evidence type="ECO:0008006" key="4">
    <source>
        <dbReference type="Google" id="ProtNLM"/>
    </source>
</evidence>
<reference evidence="2 3" key="1">
    <citation type="submission" date="2020-04" db="EMBL/GenBank/DDBJ databases">
        <title>Molecular characterization of pseudomonads from Agaricus bisporus reveal novel blotch 2 pathogens in Western Europe.</title>
        <authorList>
            <person name="Taparia T."/>
            <person name="Krijger M."/>
            <person name="Haynes E."/>
            <person name="Elpinstone J.G."/>
            <person name="Noble R."/>
            <person name="Van Der Wolf J."/>
        </authorList>
    </citation>
    <scope>NUCLEOTIDE SEQUENCE [LARGE SCALE GENOMIC DNA]</scope>
    <source>
        <strain evidence="2 3">P7774</strain>
    </source>
</reference>
<dbReference type="EMBL" id="JACARY010000020">
    <property type="protein sequence ID" value="NWD95126.1"/>
    <property type="molecule type" value="Genomic_DNA"/>
</dbReference>
<evidence type="ECO:0000313" key="3">
    <source>
        <dbReference type="Proteomes" id="UP000572863"/>
    </source>
</evidence>
<organism evidence="2 3">
    <name type="scientific">Pseudomonas reactans</name>
    <dbReference type="NCBI Taxonomy" id="117680"/>
    <lineage>
        <taxon>Bacteria</taxon>
        <taxon>Pseudomonadati</taxon>
        <taxon>Pseudomonadota</taxon>
        <taxon>Gammaproteobacteria</taxon>
        <taxon>Pseudomonadales</taxon>
        <taxon>Pseudomonadaceae</taxon>
        <taxon>Pseudomonas</taxon>
    </lineage>
</organism>
<name>A0ABX2QTJ2_9PSED</name>
<dbReference type="SUPFAM" id="SSF75011">
    <property type="entry name" value="3-carboxy-cis,cis-mucoante lactonizing enzyme"/>
    <property type="match status" value="1"/>
</dbReference>
<keyword evidence="3" id="KW-1185">Reference proteome</keyword>
<dbReference type="Proteomes" id="UP000572863">
    <property type="component" value="Unassembled WGS sequence"/>
</dbReference>
<dbReference type="InterPro" id="IPR015943">
    <property type="entry name" value="WD40/YVTN_repeat-like_dom_sf"/>
</dbReference>
<accession>A0ABX2QTJ2</accession>
<feature type="region of interest" description="Disordered" evidence="1">
    <location>
        <begin position="1"/>
        <end position="31"/>
    </location>
</feature>
<dbReference type="PANTHER" id="PTHR47197">
    <property type="entry name" value="PROTEIN NIRF"/>
    <property type="match status" value="1"/>
</dbReference>
<dbReference type="PANTHER" id="PTHR47197:SF3">
    <property type="entry name" value="DIHYDRO-HEME D1 DEHYDROGENASE"/>
    <property type="match status" value="1"/>
</dbReference>
<evidence type="ECO:0000313" key="2">
    <source>
        <dbReference type="EMBL" id="NWD95126.1"/>
    </source>
</evidence>
<gene>
    <name evidence="2" type="ORF">HX871_11905</name>
</gene>